<evidence type="ECO:0000313" key="3">
    <source>
        <dbReference type="EMBL" id="WVW84152.1"/>
    </source>
</evidence>
<dbReference type="EMBL" id="KI894021">
    <property type="protein sequence ID" value="OCF25485.1"/>
    <property type="molecule type" value="Genomic_DNA"/>
</dbReference>
<reference evidence="2" key="3">
    <citation type="submission" date="2014-01" db="EMBL/GenBank/DDBJ databases">
        <title>Evolution of pathogenesis and genome organization in the Tremellales.</title>
        <authorList>
            <person name="Cuomo C."/>
            <person name="Litvintseva A."/>
            <person name="Heitman J."/>
            <person name="Chen Y."/>
            <person name="Sun S."/>
            <person name="Springer D."/>
            <person name="Dromer F."/>
            <person name="Young S."/>
            <person name="Zeng Q."/>
            <person name="Chapman S."/>
            <person name="Gujja S."/>
            <person name="Saif S."/>
            <person name="Birren B."/>
        </authorList>
    </citation>
    <scope>NUCLEOTIDE SEQUENCE</scope>
    <source>
        <strain evidence="2">CBS 10118</strain>
    </source>
</reference>
<dbReference type="RefSeq" id="XP_019046555.1">
    <property type="nucleotide sequence ID" value="XM_019191925.1"/>
</dbReference>
<dbReference type="GeneID" id="30209704"/>
<reference evidence="2" key="1">
    <citation type="submission" date="2013-07" db="EMBL/GenBank/DDBJ databases">
        <title>The Genome Sequence of Cryptococcus bestiolae CBS10118.</title>
        <authorList>
            <consortium name="The Broad Institute Genome Sequencing Platform"/>
            <person name="Cuomo C."/>
            <person name="Litvintseva A."/>
            <person name="Chen Y."/>
            <person name="Heitman J."/>
            <person name="Sun S."/>
            <person name="Springer D."/>
            <person name="Dromer F."/>
            <person name="Young S.K."/>
            <person name="Zeng Q."/>
            <person name="Gargeya S."/>
            <person name="Fitzgerald M."/>
            <person name="Abouelleil A."/>
            <person name="Alvarado L."/>
            <person name="Berlin A.M."/>
            <person name="Chapman S.B."/>
            <person name="Dewar J."/>
            <person name="Goldberg J."/>
            <person name="Griggs A."/>
            <person name="Gujja S."/>
            <person name="Hansen M."/>
            <person name="Howarth C."/>
            <person name="Imamovic A."/>
            <person name="Larimer J."/>
            <person name="McCowan C."/>
            <person name="Murphy C."/>
            <person name="Pearson M."/>
            <person name="Priest M."/>
            <person name="Roberts A."/>
            <person name="Saif S."/>
            <person name="Shea T."/>
            <person name="Sykes S."/>
            <person name="Wortman J."/>
            <person name="Nusbaum C."/>
            <person name="Birren B."/>
        </authorList>
    </citation>
    <scope>NUCLEOTIDE SEQUENCE [LARGE SCALE GENOMIC DNA]</scope>
    <source>
        <strain evidence="2">CBS 10118</strain>
    </source>
</reference>
<dbReference type="AlphaFoldDB" id="A0A1B9G394"/>
<feature type="compositionally biased region" description="Basic and acidic residues" evidence="1">
    <location>
        <begin position="189"/>
        <end position="213"/>
    </location>
</feature>
<dbReference type="EMBL" id="CP144544">
    <property type="protein sequence ID" value="WVW84152.1"/>
    <property type="molecule type" value="Genomic_DNA"/>
</dbReference>
<feature type="region of interest" description="Disordered" evidence="1">
    <location>
        <begin position="288"/>
        <end position="315"/>
    </location>
</feature>
<feature type="region of interest" description="Disordered" evidence="1">
    <location>
        <begin position="181"/>
        <end position="216"/>
    </location>
</feature>
<protein>
    <submittedName>
        <fullName evidence="2">Uncharacterized protein</fullName>
    </submittedName>
</protein>
<proteinExistence type="predicted"/>
<evidence type="ECO:0000313" key="4">
    <source>
        <dbReference type="Proteomes" id="UP000092730"/>
    </source>
</evidence>
<sequence>MKPPDPSSLENLSHPTLTTLLHLSQSHQILFRLHTPTSISPLIWTGELQTSGFSSPNIHLSSLTPKSYRPFLKYSRSASGRGLAAQERVSPVSYNVTPGPYLRHTIVDHILIKSKQTCIPDIPTIEERREGVWPDERTPWISGAEDLFWVIWEVARRLAVLQGTLVWVGGVQMALVKHPMSHQNPEDWNEGRGNKDEGDLIGTRSEDERKNENEELAPPREIWLRPTDVLSPSTYPGEMSLSLQESYGISKKAAAQSSEILFFGRIWAENVLSNLEWTCEDTPFDLPPHLFAPSNEPLSHAQNQRDPKSRKTEPNRRERWIDNLIWDPKIDNYLIALEKVMSRRREESRSRGEWPIGPL</sequence>
<reference evidence="3" key="2">
    <citation type="submission" date="2013-07" db="EMBL/GenBank/DDBJ databases">
        <authorList>
            <consortium name="The Broad Institute Genome Sequencing Platform"/>
            <person name="Cuomo C."/>
            <person name="Litvintseva A."/>
            <person name="Chen Y."/>
            <person name="Heitman J."/>
            <person name="Sun S."/>
            <person name="Springer D."/>
            <person name="Dromer F."/>
            <person name="Young S.K."/>
            <person name="Zeng Q."/>
            <person name="Gargeya S."/>
            <person name="Fitzgerald M."/>
            <person name="Abouelleil A."/>
            <person name="Alvarado L."/>
            <person name="Berlin A.M."/>
            <person name="Chapman S.B."/>
            <person name="Dewar J."/>
            <person name="Goldberg J."/>
            <person name="Griggs A."/>
            <person name="Gujja S."/>
            <person name="Hansen M."/>
            <person name="Howarth C."/>
            <person name="Imamovic A."/>
            <person name="Larimer J."/>
            <person name="McCowan C."/>
            <person name="Murphy C."/>
            <person name="Pearson M."/>
            <person name="Priest M."/>
            <person name="Roberts A."/>
            <person name="Saif S."/>
            <person name="Shea T."/>
            <person name="Sykes S."/>
            <person name="Wortman J."/>
            <person name="Nusbaum C."/>
            <person name="Birren B."/>
        </authorList>
    </citation>
    <scope>NUCLEOTIDE SEQUENCE</scope>
    <source>
        <strain evidence="3">CBS 10118</strain>
    </source>
</reference>
<dbReference type="OrthoDB" id="2564041at2759"/>
<accession>A0A1B9G394</accession>
<dbReference type="Proteomes" id="UP000092730">
    <property type="component" value="Chromosome 4"/>
</dbReference>
<dbReference type="KEGG" id="kbi:30209704"/>
<organism evidence="2">
    <name type="scientific">Kwoniella bestiolae CBS 10118</name>
    <dbReference type="NCBI Taxonomy" id="1296100"/>
    <lineage>
        <taxon>Eukaryota</taxon>
        <taxon>Fungi</taxon>
        <taxon>Dikarya</taxon>
        <taxon>Basidiomycota</taxon>
        <taxon>Agaricomycotina</taxon>
        <taxon>Tremellomycetes</taxon>
        <taxon>Tremellales</taxon>
        <taxon>Cryptococcaceae</taxon>
        <taxon>Kwoniella</taxon>
    </lineage>
</organism>
<reference evidence="3" key="4">
    <citation type="submission" date="2024-02" db="EMBL/GenBank/DDBJ databases">
        <title>Comparative genomics of Cryptococcus and Kwoniella reveals pathogenesis evolution and contrasting modes of karyotype evolution via chromosome fusion or intercentromeric recombination.</title>
        <authorList>
            <person name="Coelho M.A."/>
            <person name="David-Palma M."/>
            <person name="Shea T."/>
            <person name="Bowers K."/>
            <person name="McGinley-Smith S."/>
            <person name="Mohammad A.W."/>
            <person name="Gnirke A."/>
            <person name="Yurkov A.M."/>
            <person name="Nowrousian M."/>
            <person name="Sun S."/>
            <person name="Cuomo C.A."/>
            <person name="Heitman J."/>
        </authorList>
    </citation>
    <scope>NUCLEOTIDE SEQUENCE</scope>
    <source>
        <strain evidence="3">CBS 10118</strain>
    </source>
</reference>
<keyword evidence="4" id="KW-1185">Reference proteome</keyword>
<evidence type="ECO:0000256" key="1">
    <source>
        <dbReference type="SAM" id="MobiDB-lite"/>
    </source>
</evidence>
<feature type="compositionally biased region" description="Basic and acidic residues" evidence="1">
    <location>
        <begin position="303"/>
        <end position="315"/>
    </location>
</feature>
<evidence type="ECO:0000313" key="2">
    <source>
        <dbReference type="EMBL" id="OCF25485.1"/>
    </source>
</evidence>
<gene>
    <name evidence="2" type="ORF">I302_05305</name>
    <name evidence="3" type="ORF">I302_106181</name>
</gene>
<dbReference type="VEuPathDB" id="FungiDB:I302_05305"/>
<name>A0A1B9G394_9TREE</name>